<dbReference type="AlphaFoldDB" id="A0AAV3EME0"/>
<name>A0AAV3EME0_ALIFS</name>
<sequence length="76" mass="8442">MEGAGALNFKFDNGDLYISETTRDSKPYKYGTSKYTGYSSYLVNSNMLVNVNSSGVPTKAAIVDAYNINVYWLYCS</sequence>
<proteinExistence type="predicted"/>
<reference evidence="1 2" key="1">
    <citation type="journal article" date="2012" name="J. Bacteriol.">
        <title>Draft Genome Sequence of Vibrio fischeri SR5, a Strain Isolated from the Light Organ of the Mediterranean Squid Sepiola robusta.</title>
        <authorList>
            <person name="Gyllborg M.C."/>
            <person name="Sahl J.W."/>
            <person name="Cronin D.C.III."/>
            <person name="Rasko D.A."/>
            <person name="Mandel M.J."/>
        </authorList>
    </citation>
    <scope>NUCLEOTIDE SEQUENCE [LARGE SCALE GENOMIC DNA]</scope>
    <source>
        <strain evidence="1 2">SR5</strain>
    </source>
</reference>
<dbReference type="Proteomes" id="UP000004521">
    <property type="component" value="Unassembled WGS sequence"/>
</dbReference>
<protein>
    <submittedName>
        <fullName evidence="1">Uncharacterized protein</fullName>
    </submittedName>
</protein>
<evidence type="ECO:0000313" key="1">
    <source>
        <dbReference type="EMBL" id="EHN67926.1"/>
    </source>
</evidence>
<dbReference type="EMBL" id="AHIH01000017">
    <property type="protein sequence ID" value="EHN67926.1"/>
    <property type="molecule type" value="Genomic_DNA"/>
</dbReference>
<gene>
    <name evidence="1" type="ORF">VFSR5_2770</name>
</gene>
<evidence type="ECO:0000313" key="2">
    <source>
        <dbReference type="Proteomes" id="UP000004521"/>
    </source>
</evidence>
<comment type="caution">
    <text evidence="1">The sequence shown here is derived from an EMBL/GenBank/DDBJ whole genome shotgun (WGS) entry which is preliminary data.</text>
</comment>
<organism evidence="1 2">
    <name type="scientific">Aliivibrio fischeri SR5</name>
    <dbReference type="NCBI Taxonomy" id="1088719"/>
    <lineage>
        <taxon>Bacteria</taxon>
        <taxon>Pseudomonadati</taxon>
        <taxon>Pseudomonadota</taxon>
        <taxon>Gammaproteobacteria</taxon>
        <taxon>Vibrionales</taxon>
        <taxon>Vibrionaceae</taxon>
        <taxon>Aliivibrio</taxon>
    </lineage>
</organism>
<accession>A0AAV3EME0</accession>